<dbReference type="OrthoDB" id="5574975at2759"/>
<feature type="region of interest" description="Disordered" evidence="5">
    <location>
        <begin position="897"/>
        <end position="916"/>
    </location>
</feature>
<dbReference type="AlphaFoldDB" id="A0A5E8C0U7"/>
<feature type="compositionally biased region" description="Acidic residues" evidence="5">
    <location>
        <begin position="472"/>
        <end position="493"/>
    </location>
</feature>
<dbReference type="SUPFAM" id="SSF48371">
    <property type="entry name" value="ARM repeat"/>
    <property type="match status" value="1"/>
</dbReference>
<evidence type="ECO:0000256" key="4">
    <source>
        <dbReference type="ARBA" id="ARBA00023136"/>
    </source>
</evidence>
<dbReference type="GO" id="GO:0070772">
    <property type="term" value="C:PAS complex"/>
    <property type="evidence" value="ECO:0007669"/>
    <property type="project" value="InterPro"/>
</dbReference>
<gene>
    <name evidence="7" type="ORF">SAPINGB_P005490</name>
</gene>
<feature type="compositionally biased region" description="Low complexity" evidence="5">
    <location>
        <begin position="1105"/>
        <end position="1115"/>
    </location>
</feature>
<evidence type="ECO:0000259" key="6">
    <source>
        <dbReference type="Pfam" id="PF11916"/>
    </source>
</evidence>
<accession>A0A5E8C0U7</accession>
<evidence type="ECO:0000313" key="7">
    <source>
        <dbReference type="EMBL" id="VVT57012.1"/>
    </source>
</evidence>
<feature type="compositionally biased region" description="Basic and acidic residues" evidence="5">
    <location>
        <begin position="439"/>
        <end position="453"/>
    </location>
</feature>
<feature type="region of interest" description="Disordered" evidence="5">
    <location>
        <begin position="994"/>
        <end position="1163"/>
    </location>
</feature>
<proteinExistence type="inferred from homology"/>
<dbReference type="InterPro" id="IPR021841">
    <property type="entry name" value="VAC14_Fig4p-bd"/>
</dbReference>
<dbReference type="Pfam" id="PF11916">
    <property type="entry name" value="Vac14_Fig4_bd"/>
    <property type="match status" value="1"/>
</dbReference>
<feature type="compositionally biased region" description="Basic and acidic residues" evidence="5">
    <location>
        <begin position="1031"/>
        <end position="1041"/>
    </location>
</feature>
<reference evidence="7 8" key="1">
    <citation type="submission" date="2019-09" db="EMBL/GenBank/DDBJ databases">
        <authorList>
            <person name="Brejova B."/>
        </authorList>
    </citation>
    <scope>NUCLEOTIDE SEQUENCE [LARGE SCALE GENOMIC DNA]</scope>
</reference>
<dbReference type="EMBL" id="CABVLU010000004">
    <property type="protein sequence ID" value="VVT57012.1"/>
    <property type="molecule type" value="Genomic_DNA"/>
</dbReference>
<dbReference type="GeneID" id="43584304"/>
<feature type="domain" description="Vacuolar protein 14 C-terminal Fig4-binding" evidence="6">
    <location>
        <begin position="706"/>
        <end position="884"/>
    </location>
</feature>
<evidence type="ECO:0000256" key="2">
    <source>
        <dbReference type="ARBA" id="ARBA00010225"/>
    </source>
</evidence>
<feature type="region of interest" description="Disordered" evidence="5">
    <location>
        <begin position="367"/>
        <end position="493"/>
    </location>
</feature>
<evidence type="ECO:0000256" key="1">
    <source>
        <dbReference type="ARBA" id="ARBA00004308"/>
    </source>
</evidence>
<keyword evidence="3" id="KW-0677">Repeat</keyword>
<feature type="compositionally biased region" description="Basic and acidic residues" evidence="5">
    <location>
        <begin position="374"/>
        <end position="394"/>
    </location>
</feature>
<feature type="compositionally biased region" description="Gly residues" evidence="5">
    <location>
        <begin position="1129"/>
        <end position="1156"/>
    </location>
</feature>
<evidence type="ECO:0000313" key="8">
    <source>
        <dbReference type="Proteomes" id="UP000398389"/>
    </source>
</evidence>
<feature type="compositionally biased region" description="Gly residues" evidence="5">
    <location>
        <begin position="1084"/>
        <end position="1093"/>
    </location>
</feature>
<dbReference type="Gene3D" id="1.25.10.10">
    <property type="entry name" value="Leucine-rich Repeat Variant"/>
    <property type="match status" value="2"/>
</dbReference>
<dbReference type="InterPro" id="IPR026825">
    <property type="entry name" value="Vac14"/>
</dbReference>
<evidence type="ECO:0000256" key="3">
    <source>
        <dbReference type="ARBA" id="ARBA00022737"/>
    </source>
</evidence>
<keyword evidence="8" id="KW-1185">Reference proteome</keyword>
<evidence type="ECO:0000256" key="5">
    <source>
        <dbReference type="SAM" id="MobiDB-lite"/>
    </source>
</evidence>
<feature type="compositionally biased region" description="Low complexity" evidence="5">
    <location>
        <begin position="1073"/>
        <end position="1083"/>
    </location>
</feature>
<dbReference type="PANTHER" id="PTHR16023">
    <property type="entry name" value="TAX1 BINDING PROTEIN-RELATED"/>
    <property type="match status" value="1"/>
</dbReference>
<dbReference type="GO" id="GO:0000329">
    <property type="term" value="C:fungal-type vacuole membrane"/>
    <property type="evidence" value="ECO:0007669"/>
    <property type="project" value="TreeGrafter"/>
</dbReference>
<feature type="compositionally biased region" description="Low complexity" evidence="5">
    <location>
        <begin position="1001"/>
        <end position="1015"/>
    </location>
</feature>
<dbReference type="Proteomes" id="UP000398389">
    <property type="component" value="Unassembled WGS sequence"/>
</dbReference>
<comment type="similarity">
    <text evidence="2">Belongs to the VAC14 family.</text>
</comment>
<protein>
    <recommendedName>
        <fullName evidence="6">Vacuolar protein 14 C-terminal Fig4-binding domain-containing protein</fullName>
    </recommendedName>
</protein>
<dbReference type="RefSeq" id="XP_031856095.1">
    <property type="nucleotide sequence ID" value="XM_032000204.1"/>
</dbReference>
<dbReference type="PANTHER" id="PTHR16023:SF0">
    <property type="entry name" value="PROTEIN VAC14 HOMOLOG"/>
    <property type="match status" value="1"/>
</dbReference>
<sequence>MGLGDKLYDKRKSSAVELEQVIRNCLEDGDKVKIDTIITQLSRDFAYSIHNPNARNGGLIGLAAAAIALGQHEVSNYLDDIVHPVLACFGDQDARVRYYACESMYNIAKVAKGEILPYFNELFDALCKLAADTDESVQKGADLLNRLIKDIVAEKAATYVSVVTEGPPEIIPAQVESSDPNQYVIANEPPQADKHAGFDSRHTAFSLPKFIPLLMERIYVINPAARTFLVSWIVLLDSIPDLELVSYLPAFLGGLINFLNDPTSGVRVATHAVLDNFLQEIRRITDIKRTVQENNERILMRKQIRRRNAEAAVAAAAAAEAALKAKAAADEAAAAAAAAAADADAASISATTIASSETAVAVAAAAASSPETLEAPKPEEAKETPADESAKEPTAEESEAPAMDKSATVDGSPLTIDLKTTHARNRSVSEHVASIDARVAPKKDESEPEPKEEPEPEVPAYNPASEAPSSVDSDEVAVEDEDEEEYDEDEENEGFYIPGQDVAIEFEKIIEILISHLDSSVEEIQIVVLRWVETFLDISPESILPYGPRFLSVLLPTMAYDGTDLRKAAEKVNQKLLALIMSLPDTLDLENGTSVDHEDSEKHLRFSKLDYPAMVNALTLHFLDEKEETRVAALDWLIMLHRKVPKRILAINDGTFPALLKTLSDPSDEVIKRDLRLIAQISYNSDDEYFSVFMVNLLNLFSTDRRLLETRGNLIIRQLCQSLKPERIYWTLAEILEKEEEDLEFASLMVQYLNNILLTAPELSQLRMRLRNLQNKEGVSFFTALFRSWCHNPSAALTLCLLAQAYEYAFMLLQTIVEFEITIPLLVQIDKLVQLLESPVFTHLRLQLLEPEKHPFLYKCLYGILMLLPQSSAFATLRNRLNSVSSIGYLHVPSTLTRSSGSTGSTGAGGASKPLSRLTSGANPIYDVKWPDLVKKFQQVQQKHQDARNRTAAVAGLAYGGSALNGPGSAAATAAADFGLSLSKLGGGGLGAGLSPGGSSVGTSSTATATSNLGSPLHMPIGMSEGYGENNKNKNTDEGPAKRRGSKPRLNSGGLPSVTSRYLKAGGVVGAQSASPAPSMSSGGSRGTLGPGSGRRPVLRAREPASGGQSSAGGSATNGDTPATFLGTVLGGGNAGGANSGGNGPGAKPGGSGFGTGSRSFRR</sequence>
<dbReference type="Pfam" id="PF12755">
    <property type="entry name" value="Vac14_Fab1_bd"/>
    <property type="match status" value="1"/>
</dbReference>
<dbReference type="GO" id="GO:0010008">
    <property type="term" value="C:endosome membrane"/>
    <property type="evidence" value="ECO:0007669"/>
    <property type="project" value="TreeGrafter"/>
</dbReference>
<dbReference type="InterPro" id="IPR011989">
    <property type="entry name" value="ARM-like"/>
</dbReference>
<name>A0A5E8C0U7_9ASCO</name>
<dbReference type="GO" id="GO:0006661">
    <property type="term" value="P:phosphatidylinositol biosynthetic process"/>
    <property type="evidence" value="ECO:0007669"/>
    <property type="project" value="InterPro"/>
</dbReference>
<keyword evidence="4" id="KW-0472">Membrane</keyword>
<dbReference type="InterPro" id="IPR016024">
    <property type="entry name" value="ARM-type_fold"/>
</dbReference>
<organism evidence="7 8">
    <name type="scientific">Magnusiomyces paraingens</name>
    <dbReference type="NCBI Taxonomy" id="2606893"/>
    <lineage>
        <taxon>Eukaryota</taxon>
        <taxon>Fungi</taxon>
        <taxon>Dikarya</taxon>
        <taxon>Ascomycota</taxon>
        <taxon>Saccharomycotina</taxon>
        <taxon>Dipodascomycetes</taxon>
        <taxon>Dipodascales</taxon>
        <taxon>Dipodascaceae</taxon>
        <taxon>Magnusiomyces</taxon>
    </lineage>
</organism>
<comment type="subcellular location">
    <subcellularLocation>
        <location evidence="1">Endomembrane system</location>
    </subcellularLocation>
</comment>